<gene>
    <name evidence="9" type="primary">LOC104731627</name>
</gene>
<keyword evidence="8" id="KW-1185">Reference proteome</keyword>
<dbReference type="PRINTS" id="PR00056">
    <property type="entry name" value="HSFDOMAIN"/>
</dbReference>
<dbReference type="GeneID" id="104731627"/>
<dbReference type="Proteomes" id="UP000694864">
    <property type="component" value="Chromosome 12"/>
</dbReference>
<evidence type="ECO:0000256" key="6">
    <source>
        <dbReference type="SAM" id="Coils"/>
    </source>
</evidence>
<feature type="domain" description="HSF-type DNA-binding" evidence="7">
    <location>
        <begin position="10"/>
        <end position="100"/>
    </location>
</feature>
<keyword evidence="4" id="KW-0539">Nucleus</keyword>
<reference evidence="8" key="1">
    <citation type="journal article" date="2014" name="Nat. Commun.">
        <title>The emerging biofuel crop Camelina sativa retains a highly undifferentiated hexaploid genome structure.</title>
        <authorList>
            <person name="Kagale S."/>
            <person name="Koh C."/>
            <person name="Nixon J."/>
            <person name="Bollina V."/>
            <person name="Clarke W.E."/>
            <person name="Tuteja R."/>
            <person name="Spillane C."/>
            <person name="Robinson S.J."/>
            <person name="Links M.G."/>
            <person name="Clarke C."/>
            <person name="Higgins E.E."/>
            <person name="Huebert T."/>
            <person name="Sharpe A.G."/>
            <person name="Parkin I.A."/>
        </authorList>
    </citation>
    <scope>NUCLEOTIDE SEQUENCE [LARGE SCALE GENOMIC DNA]</scope>
    <source>
        <strain evidence="8">cv. DH55</strain>
    </source>
</reference>
<proteinExistence type="inferred from homology"/>
<dbReference type="SMART" id="SM00415">
    <property type="entry name" value="HSF"/>
    <property type="match status" value="1"/>
</dbReference>
<dbReference type="PANTHER" id="PTHR10015:SF427">
    <property type="entry name" value="HEAT SHOCK FACTOR PROTEIN"/>
    <property type="match status" value="1"/>
</dbReference>
<sequence>MDPEALERKRCVEFLAKVYKMVDEPSTDSIISWGPNGDTFIVSKPLECCRDLLPKYLGLSNFILFQNYGFKKVVESRLLEYACEGFVKDQPEGLEKIAKRREEKFNEECDKLHEERMKQMRSKEDRKRHLKEMLSKLDEKYSKDVERFMQTVAYEREWRREAFPKELEDRLQLVLDTLQDLINSTNDLVQV</sequence>
<name>A0ABM0V1C8_CAMSA</name>
<organism evidence="8 9">
    <name type="scientific">Camelina sativa</name>
    <name type="common">False flax</name>
    <name type="synonym">Myagrum sativum</name>
    <dbReference type="NCBI Taxonomy" id="90675"/>
    <lineage>
        <taxon>Eukaryota</taxon>
        <taxon>Viridiplantae</taxon>
        <taxon>Streptophyta</taxon>
        <taxon>Embryophyta</taxon>
        <taxon>Tracheophyta</taxon>
        <taxon>Spermatophyta</taxon>
        <taxon>Magnoliopsida</taxon>
        <taxon>eudicotyledons</taxon>
        <taxon>Gunneridae</taxon>
        <taxon>Pentapetalae</taxon>
        <taxon>rosids</taxon>
        <taxon>malvids</taxon>
        <taxon>Brassicales</taxon>
        <taxon>Brassicaceae</taxon>
        <taxon>Camelineae</taxon>
        <taxon>Camelina</taxon>
    </lineage>
</organism>
<dbReference type="RefSeq" id="XP_010449358.1">
    <property type="nucleotide sequence ID" value="XM_010451056.2"/>
</dbReference>
<evidence type="ECO:0000313" key="8">
    <source>
        <dbReference type="Proteomes" id="UP000694864"/>
    </source>
</evidence>
<dbReference type="InterPro" id="IPR036390">
    <property type="entry name" value="WH_DNA-bd_sf"/>
</dbReference>
<evidence type="ECO:0000256" key="5">
    <source>
        <dbReference type="RuleBase" id="RU004020"/>
    </source>
</evidence>
<evidence type="ECO:0000256" key="3">
    <source>
        <dbReference type="ARBA" id="ARBA00023125"/>
    </source>
</evidence>
<keyword evidence="3" id="KW-0238">DNA-binding</keyword>
<feature type="coiled-coil region" evidence="6">
    <location>
        <begin position="95"/>
        <end position="140"/>
    </location>
</feature>
<evidence type="ECO:0000256" key="1">
    <source>
        <dbReference type="ARBA" id="ARBA00004123"/>
    </source>
</evidence>
<dbReference type="InterPro" id="IPR000232">
    <property type="entry name" value="HSF_DNA-bd"/>
</dbReference>
<accession>A0ABM0V1C8</accession>
<evidence type="ECO:0000259" key="7">
    <source>
        <dbReference type="SMART" id="SM00415"/>
    </source>
</evidence>
<dbReference type="SUPFAM" id="SSF46785">
    <property type="entry name" value="Winged helix' DNA-binding domain"/>
    <property type="match status" value="1"/>
</dbReference>
<reference evidence="9" key="2">
    <citation type="submission" date="2025-08" db="UniProtKB">
        <authorList>
            <consortium name="RefSeq"/>
        </authorList>
    </citation>
    <scope>IDENTIFICATION</scope>
    <source>
        <tissue evidence="9">Leaf</tissue>
    </source>
</reference>
<dbReference type="Pfam" id="PF00447">
    <property type="entry name" value="HSF_DNA-bind"/>
    <property type="match status" value="1"/>
</dbReference>
<dbReference type="PANTHER" id="PTHR10015">
    <property type="entry name" value="HEAT SHOCK TRANSCRIPTION FACTOR"/>
    <property type="match status" value="1"/>
</dbReference>
<protein>
    <submittedName>
        <fullName evidence="9">Heat stress transcription factor A-4b-like</fullName>
    </submittedName>
</protein>
<evidence type="ECO:0000256" key="4">
    <source>
        <dbReference type="ARBA" id="ARBA00023242"/>
    </source>
</evidence>
<comment type="similarity">
    <text evidence="5">Belongs to the HSF family.</text>
</comment>
<dbReference type="Gene3D" id="1.10.10.10">
    <property type="entry name" value="Winged helix-like DNA-binding domain superfamily/Winged helix DNA-binding domain"/>
    <property type="match status" value="1"/>
</dbReference>
<evidence type="ECO:0000256" key="2">
    <source>
        <dbReference type="ARBA" id="ARBA00023016"/>
    </source>
</evidence>
<keyword evidence="6" id="KW-0175">Coiled coil</keyword>
<keyword evidence="2" id="KW-0346">Stress response</keyword>
<comment type="subcellular location">
    <subcellularLocation>
        <location evidence="1">Nucleus</location>
    </subcellularLocation>
</comment>
<dbReference type="InterPro" id="IPR036388">
    <property type="entry name" value="WH-like_DNA-bd_sf"/>
</dbReference>
<evidence type="ECO:0000313" key="9">
    <source>
        <dbReference type="RefSeq" id="XP_010449358.1"/>
    </source>
</evidence>